<feature type="transmembrane region" description="Helical" evidence="1">
    <location>
        <begin position="84"/>
        <end position="106"/>
    </location>
</feature>
<keyword evidence="1" id="KW-1133">Transmembrane helix</keyword>
<dbReference type="AlphaFoldDB" id="A0A645AJV9"/>
<keyword evidence="1" id="KW-0472">Membrane</keyword>
<organism evidence="2">
    <name type="scientific">bioreactor metagenome</name>
    <dbReference type="NCBI Taxonomy" id="1076179"/>
    <lineage>
        <taxon>unclassified sequences</taxon>
        <taxon>metagenomes</taxon>
        <taxon>ecological metagenomes</taxon>
    </lineage>
</organism>
<keyword evidence="1" id="KW-0812">Transmembrane</keyword>
<evidence type="ECO:0000313" key="2">
    <source>
        <dbReference type="EMBL" id="MPM53495.1"/>
    </source>
</evidence>
<protein>
    <submittedName>
        <fullName evidence="2">Uncharacterized protein</fullName>
    </submittedName>
</protein>
<comment type="caution">
    <text evidence="2">The sequence shown here is derived from an EMBL/GenBank/DDBJ whole genome shotgun (WGS) entry which is preliminary data.</text>
</comment>
<dbReference type="EMBL" id="VSSQ01014365">
    <property type="protein sequence ID" value="MPM53495.1"/>
    <property type="molecule type" value="Genomic_DNA"/>
</dbReference>
<name>A0A645AJV9_9ZZZZ</name>
<evidence type="ECO:0000256" key="1">
    <source>
        <dbReference type="SAM" id="Phobius"/>
    </source>
</evidence>
<sequence length="109" mass="12191">MDVAHIGITATYAHGDGKWDGRCSQILANSMKNCFQHGKQGLRAGGLFGKDKDHGIALPVIFGRRETMKHVLNGRLRYGVRRSFQFFVGLGIQTPIVIFLNVVNIYNHH</sequence>
<accession>A0A645AJV9</accession>
<reference evidence="2" key="1">
    <citation type="submission" date="2019-08" db="EMBL/GenBank/DDBJ databases">
        <authorList>
            <person name="Kucharzyk K."/>
            <person name="Murdoch R.W."/>
            <person name="Higgins S."/>
            <person name="Loffler F."/>
        </authorList>
    </citation>
    <scope>NUCLEOTIDE SEQUENCE</scope>
</reference>
<proteinExistence type="predicted"/>
<gene>
    <name evidence="2" type="ORF">SDC9_100263</name>
</gene>